<feature type="domain" description="Protein kinase" evidence="11">
    <location>
        <begin position="9"/>
        <end position="271"/>
    </location>
</feature>
<evidence type="ECO:0000256" key="8">
    <source>
        <dbReference type="ARBA" id="ARBA00048679"/>
    </source>
</evidence>
<comment type="catalytic activity">
    <reaction evidence="7">
        <text>L-threonyl-[protein] + ATP = O-phospho-L-threonyl-[protein] + ADP + H(+)</text>
        <dbReference type="Rhea" id="RHEA:46608"/>
        <dbReference type="Rhea" id="RHEA-COMP:11060"/>
        <dbReference type="Rhea" id="RHEA-COMP:11605"/>
        <dbReference type="ChEBI" id="CHEBI:15378"/>
        <dbReference type="ChEBI" id="CHEBI:30013"/>
        <dbReference type="ChEBI" id="CHEBI:30616"/>
        <dbReference type="ChEBI" id="CHEBI:61977"/>
        <dbReference type="ChEBI" id="CHEBI:456216"/>
        <dbReference type="EC" id="2.7.11.1"/>
    </reaction>
</comment>
<evidence type="ECO:0000256" key="10">
    <source>
        <dbReference type="SAM" id="Phobius"/>
    </source>
</evidence>
<reference evidence="13" key="1">
    <citation type="submission" date="2022-12" db="EMBL/GenBank/DDBJ databases">
        <title>Polyphasic identification of a Novel Hot-Spring Cyanobacterium Ocullathermofonsia sinensis gen nov. sp. nov. and Genomic Insights on its Adaptations to the Thermal Habitat.</title>
        <authorList>
            <person name="Daroch M."/>
            <person name="Tang J."/>
            <person name="Jiang Y."/>
        </authorList>
    </citation>
    <scope>NUCLEOTIDE SEQUENCE</scope>
    <source>
        <strain evidence="13">PKUAC-SCTA174</strain>
    </source>
</reference>
<dbReference type="PROSITE" id="PS50011">
    <property type="entry name" value="PROTEIN_KINASE_DOM"/>
    <property type="match status" value="1"/>
</dbReference>
<dbReference type="InterPro" id="IPR011009">
    <property type="entry name" value="Kinase-like_dom_sf"/>
</dbReference>
<dbReference type="PANTHER" id="PTHR24363">
    <property type="entry name" value="SERINE/THREONINE PROTEIN KINASE"/>
    <property type="match status" value="1"/>
</dbReference>
<evidence type="ECO:0000256" key="2">
    <source>
        <dbReference type="ARBA" id="ARBA00022527"/>
    </source>
</evidence>
<evidence type="ECO:0000256" key="1">
    <source>
        <dbReference type="ARBA" id="ARBA00012513"/>
    </source>
</evidence>
<gene>
    <name evidence="13" type="ORF">OXH18_03985</name>
</gene>
<dbReference type="EC" id="2.7.11.1" evidence="1"/>
<organism evidence="13 14">
    <name type="scientific">Thermocoleostomius sinensis A174</name>
    <dbReference type="NCBI Taxonomy" id="2016057"/>
    <lineage>
        <taxon>Bacteria</taxon>
        <taxon>Bacillati</taxon>
        <taxon>Cyanobacteriota</taxon>
        <taxon>Cyanophyceae</taxon>
        <taxon>Oculatellales</taxon>
        <taxon>Oculatellaceae</taxon>
        <taxon>Thermocoleostomius</taxon>
    </lineage>
</organism>
<dbReference type="GO" id="GO:0004674">
    <property type="term" value="F:protein serine/threonine kinase activity"/>
    <property type="evidence" value="ECO:0007669"/>
    <property type="project" value="UniProtKB-KW"/>
</dbReference>
<dbReference type="Gene3D" id="1.10.510.10">
    <property type="entry name" value="Transferase(Phosphotransferase) domain 1"/>
    <property type="match status" value="1"/>
</dbReference>
<accession>A0A9E8ZH91</accession>
<evidence type="ECO:0000313" key="14">
    <source>
        <dbReference type="Proteomes" id="UP001163152"/>
    </source>
</evidence>
<keyword evidence="3" id="KW-0808">Transferase</keyword>
<evidence type="ECO:0000259" key="11">
    <source>
        <dbReference type="PROSITE" id="PS50011"/>
    </source>
</evidence>
<dbReference type="Proteomes" id="UP001163152">
    <property type="component" value="Chromosome"/>
</dbReference>
<evidence type="ECO:0000256" key="7">
    <source>
        <dbReference type="ARBA" id="ARBA00047899"/>
    </source>
</evidence>
<dbReference type="Gene3D" id="3.40.50.300">
    <property type="entry name" value="P-loop containing nucleotide triphosphate hydrolases"/>
    <property type="match status" value="1"/>
</dbReference>
<dbReference type="SUPFAM" id="SSF56112">
    <property type="entry name" value="Protein kinase-like (PK-like)"/>
    <property type="match status" value="1"/>
</dbReference>
<dbReference type="Gene3D" id="3.30.200.20">
    <property type="entry name" value="Phosphorylase Kinase, domain 1"/>
    <property type="match status" value="1"/>
</dbReference>
<evidence type="ECO:0000256" key="3">
    <source>
        <dbReference type="ARBA" id="ARBA00022679"/>
    </source>
</evidence>
<dbReference type="InterPro" id="IPR027417">
    <property type="entry name" value="P-loop_NTPase"/>
</dbReference>
<feature type="transmembrane region" description="Helical" evidence="10">
    <location>
        <begin position="858"/>
        <end position="881"/>
    </location>
</feature>
<dbReference type="InterPro" id="IPR003593">
    <property type="entry name" value="AAA+_ATPase"/>
</dbReference>
<dbReference type="GO" id="GO:0005524">
    <property type="term" value="F:ATP binding"/>
    <property type="evidence" value="ECO:0007669"/>
    <property type="project" value="UniProtKB-UniRule"/>
</dbReference>
<dbReference type="InterPro" id="IPR017441">
    <property type="entry name" value="Protein_kinase_ATP_BS"/>
</dbReference>
<keyword evidence="5 13" id="KW-0418">Kinase</keyword>
<keyword evidence="10" id="KW-0812">Transmembrane</keyword>
<comment type="catalytic activity">
    <reaction evidence="8">
        <text>L-seryl-[protein] + ATP = O-phospho-L-seryl-[protein] + ADP + H(+)</text>
        <dbReference type="Rhea" id="RHEA:17989"/>
        <dbReference type="Rhea" id="RHEA-COMP:9863"/>
        <dbReference type="Rhea" id="RHEA-COMP:11604"/>
        <dbReference type="ChEBI" id="CHEBI:15378"/>
        <dbReference type="ChEBI" id="CHEBI:29999"/>
        <dbReference type="ChEBI" id="CHEBI:30616"/>
        <dbReference type="ChEBI" id="CHEBI:83421"/>
        <dbReference type="ChEBI" id="CHEBI:456216"/>
        <dbReference type="EC" id="2.7.11.1"/>
    </reaction>
</comment>
<feature type="transmembrane region" description="Helical" evidence="10">
    <location>
        <begin position="734"/>
        <end position="751"/>
    </location>
</feature>
<dbReference type="AlphaFoldDB" id="A0A9E8ZH91"/>
<dbReference type="CDD" id="cd14014">
    <property type="entry name" value="STKc_PknB_like"/>
    <property type="match status" value="1"/>
</dbReference>
<evidence type="ECO:0000256" key="9">
    <source>
        <dbReference type="PROSITE-ProRule" id="PRU10141"/>
    </source>
</evidence>
<dbReference type="Pfam" id="PF05729">
    <property type="entry name" value="NACHT"/>
    <property type="match status" value="1"/>
</dbReference>
<evidence type="ECO:0000259" key="12">
    <source>
        <dbReference type="PROSITE" id="PS50837"/>
    </source>
</evidence>
<dbReference type="EMBL" id="CP113797">
    <property type="protein sequence ID" value="WAL61170.1"/>
    <property type="molecule type" value="Genomic_DNA"/>
</dbReference>
<dbReference type="InterPro" id="IPR000719">
    <property type="entry name" value="Prot_kinase_dom"/>
</dbReference>
<keyword evidence="10" id="KW-1133">Transmembrane helix</keyword>
<keyword evidence="14" id="KW-1185">Reference proteome</keyword>
<protein>
    <recommendedName>
        <fullName evidence="1">non-specific serine/threonine protein kinase</fullName>
        <ecNumber evidence="1">2.7.11.1</ecNumber>
    </recommendedName>
</protein>
<dbReference type="Pfam" id="PF00069">
    <property type="entry name" value="Pkinase"/>
    <property type="match status" value="1"/>
</dbReference>
<feature type="binding site" evidence="9">
    <location>
        <position position="40"/>
    </location>
    <ligand>
        <name>ATP</name>
        <dbReference type="ChEBI" id="CHEBI:30616"/>
    </ligand>
</feature>
<dbReference type="PROSITE" id="PS00107">
    <property type="entry name" value="PROTEIN_KINASE_ATP"/>
    <property type="match status" value="1"/>
</dbReference>
<dbReference type="KEGG" id="tsin:OXH18_03985"/>
<dbReference type="PROSITE" id="PS50837">
    <property type="entry name" value="NACHT"/>
    <property type="match status" value="1"/>
</dbReference>
<dbReference type="SMART" id="SM00220">
    <property type="entry name" value="S_TKc"/>
    <property type="match status" value="1"/>
</dbReference>
<dbReference type="PANTHER" id="PTHR24363:SF0">
    <property type="entry name" value="SERINE_THREONINE KINASE LIKE DOMAIN CONTAINING 1"/>
    <property type="match status" value="1"/>
</dbReference>
<feature type="transmembrane region" description="Helical" evidence="10">
    <location>
        <begin position="813"/>
        <end position="837"/>
    </location>
</feature>
<feature type="transmembrane region" description="Helical" evidence="10">
    <location>
        <begin position="695"/>
        <end position="714"/>
    </location>
</feature>
<dbReference type="InterPro" id="IPR007111">
    <property type="entry name" value="NACHT_NTPase"/>
</dbReference>
<feature type="transmembrane region" description="Helical" evidence="10">
    <location>
        <begin position="887"/>
        <end position="909"/>
    </location>
</feature>
<proteinExistence type="predicted"/>
<feature type="domain" description="NACHT" evidence="12">
    <location>
        <begin position="430"/>
        <end position="519"/>
    </location>
</feature>
<name>A0A9E8ZH91_9CYAN</name>
<evidence type="ECO:0000256" key="6">
    <source>
        <dbReference type="ARBA" id="ARBA00022840"/>
    </source>
</evidence>
<keyword evidence="4 9" id="KW-0547">Nucleotide-binding</keyword>
<keyword evidence="2" id="KW-0723">Serine/threonine-protein kinase</keyword>
<dbReference type="RefSeq" id="WP_268611126.1">
    <property type="nucleotide sequence ID" value="NZ_CP113797.1"/>
</dbReference>
<sequence>MGSILAGHYHVVRPLGSGGFGQTFLARDSHLPGQPLCVVKQFKPRLSASKSLAVAKRLFDLEAKTLYRLGNHDQIPRLLAHFEQDGEFYLVQEYVEGWSLEQEFDRQPRLSEAEVVELLQDILQVLAFVHEQQVIHRDIKPSNLIRRKHDRRIVLIDFGAVKQVSAHYDPSAGQSSITVAIGSPGYMPVEQQSSMPHFSSDVYAVGMVALQALTGINPKELPKDERSGEFSSESLGISLGLAQVLDKMVRYDYRYRYQDASEALKALASAFSTSGIDPSTTAALMALPSSTVLQPVPAVVDTHDQDETMPPKRAPQLVKSLAQFNRMPLTGKHDRRRKVAVASHSSATPLTRQEYRNRQALLTKVKHYWVRGVLDTSLHDQLLIVLGLEERPEAVTSPWNLAWQPHQQEMHTLPQGTPVISLFDQLGTGRTLLILGEPGAGKTTTLLQLARDLIDRAEQDVSQLIPVVLSLSSWTGTDQNIAAWLVEELNKKYQVPKKIAQPWVEQQQLLLLLDGLDEVQAEYRESCVQALNQFQQQYSTEMVVCSRLKDYEALSNRLDFQSAVYLRSLTQAQVDQYLDCLNADLSGLTTLLQDDPSLRELARSPLMLNIMVLAYQGVAAEDVTEILVIEERRRQLFNAYIQSMLQRRSDRRYSEVQAVDWLSWLAKQLMRQSQGVFFIEQMQPSWLQTVRQKRLYRFGVALSGVLMGVPFGIITGGFTNGILDGWRSGVVKGLMNALIFGVAFGVIAIVSKPDIETVETLKWSWREARKSLLLGLKNGIPLGLVAGFIFGLLSELNPGVTPSQINQQVSSGMFLGMLGGTCAGIVGGIIYGLTHGLRGSTIETKTIPNQGIWRTIKSAGLGGLMGGAIDAVVIMVIYGLILGWKLGALYGLSYGFFGGAIAGFIFGGGQACLKHFVLRSILYRNGYIPWNYARFLNYATEQAFLQQVGGGYIFIHRLLLEHFARIRS</sequence>
<keyword evidence="6 9" id="KW-0067">ATP-binding</keyword>
<evidence type="ECO:0000313" key="13">
    <source>
        <dbReference type="EMBL" id="WAL61170.1"/>
    </source>
</evidence>
<keyword evidence="10" id="KW-0472">Membrane</keyword>
<dbReference type="SMART" id="SM00382">
    <property type="entry name" value="AAA"/>
    <property type="match status" value="1"/>
</dbReference>
<evidence type="ECO:0000256" key="4">
    <source>
        <dbReference type="ARBA" id="ARBA00022741"/>
    </source>
</evidence>
<evidence type="ECO:0000256" key="5">
    <source>
        <dbReference type="ARBA" id="ARBA00022777"/>
    </source>
</evidence>
<feature type="transmembrane region" description="Helical" evidence="10">
    <location>
        <begin position="772"/>
        <end position="793"/>
    </location>
</feature>
<dbReference type="SUPFAM" id="SSF52540">
    <property type="entry name" value="P-loop containing nucleoside triphosphate hydrolases"/>
    <property type="match status" value="1"/>
</dbReference>